<dbReference type="GO" id="GO:0005637">
    <property type="term" value="C:nuclear inner membrane"/>
    <property type="evidence" value="ECO:0007669"/>
    <property type="project" value="UniProtKB-SubCell"/>
</dbReference>
<keyword evidence="4 8" id="KW-1133">Transmembrane helix</keyword>
<dbReference type="Gene3D" id="1.10.720.40">
    <property type="match status" value="1"/>
</dbReference>
<dbReference type="InterPro" id="IPR018996">
    <property type="entry name" value="Man1/Src1-like_C"/>
</dbReference>
<dbReference type="SMART" id="SM00540">
    <property type="entry name" value="LEM"/>
    <property type="match status" value="1"/>
</dbReference>
<evidence type="ECO:0000256" key="4">
    <source>
        <dbReference type="ARBA" id="ARBA00022989"/>
    </source>
</evidence>
<comment type="subcellular location">
    <subcellularLocation>
        <location evidence="1">Nucleus inner membrane</location>
        <topology evidence="1">Multi-pass membrane protein</topology>
    </subcellularLocation>
</comment>
<dbReference type="PANTHER" id="PTHR13428">
    <property type="entry name" value="INNER NUCLEAR MEMBRANE PROTEIN MAN1 LEM DOMAIN CONTAINING PROTEIN"/>
    <property type="match status" value="1"/>
</dbReference>
<dbReference type="AlphaFoldDB" id="A0AAW1VFH1"/>
<dbReference type="PROSITE" id="PS50954">
    <property type="entry name" value="LEM"/>
    <property type="match status" value="1"/>
</dbReference>
<dbReference type="InterPro" id="IPR011015">
    <property type="entry name" value="LEM/LEM-like_dom_sf"/>
</dbReference>
<keyword evidence="5 8" id="KW-0472">Membrane</keyword>
<dbReference type="InterPro" id="IPR012677">
    <property type="entry name" value="Nucleotide-bd_a/b_plait_sf"/>
</dbReference>
<dbReference type="GO" id="GO:0031490">
    <property type="term" value="F:chromatin DNA binding"/>
    <property type="evidence" value="ECO:0007669"/>
    <property type="project" value="TreeGrafter"/>
</dbReference>
<keyword evidence="11" id="KW-1185">Reference proteome</keyword>
<evidence type="ECO:0000256" key="6">
    <source>
        <dbReference type="ARBA" id="ARBA00023242"/>
    </source>
</evidence>
<feature type="compositionally biased region" description="Polar residues" evidence="7">
    <location>
        <begin position="148"/>
        <end position="157"/>
    </location>
</feature>
<feature type="region of interest" description="Disordered" evidence="7">
    <location>
        <begin position="115"/>
        <end position="187"/>
    </location>
</feature>
<dbReference type="InterPro" id="IPR041885">
    <property type="entry name" value="MAN1_winged_helix_dom"/>
</dbReference>
<dbReference type="Gene3D" id="3.30.70.330">
    <property type="match status" value="1"/>
</dbReference>
<dbReference type="InterPro" id="IPR052277">
    <property type="entry name" value="INM_ESCRT-Associated"/>
</dbReference>
<dbReference type="InterPro" id="IPR003887">
    <property type="entry name" value="LEM_dom"/>
</dbReference>
<sequence>MVNVDNLSDSELRTKLMEYGFPALPITSTTRKVMVKKLKLLMENKSSANPDSRRSLGKYSSEDDSDNEVKVAKTKRRATMAAPPIVPPQPKPTLKKTTRIVETTIEEDVPKKEIRANTSTSSTTFSRASRIVQKRQDEFDTGSESETEIIQRSQNVSPEIENKLGGRQYGLGSSFGSSNTIGRGESPKKILDNSYSSVFPSPVSDRPAAFSSPISTDAASDRLNQIRSRLNLGQSAVDRGISSFTHTTSTNLGTNADKVDTPFLSNFTRRLSQLSASKGNEHTYRSDTIKEHDTNGATGHPRTTQFTRSTLRPREYQYDYNKANYNSGNLLKDNLVPFTVLGVAVLFFIFVGFIYLGMRSDTSLEPSGYKVPYCDYKNSHHTRGVNCVLEGDVQNAINLLKPIRNELKKRGIEKLCWSPKAVDRMEDKDVVEFVEEKFGVKNRTRVINDLRNLQVLIIKNPSWGLSIVQAAPEEDITEKHVVKNLDKLGFERVVNPVSLIYLNPDIPWSCSIANKFFLMAKTGFMLIAIFGSIYVCNLAYKRYSDYQRRHRNEVISLVEKILDVLQTEVVGNEGDGGYMVINHVRDMIIPVNDRKSKEKIWRQAVQFINENESRVRTEVQVVQGEEYFVWRWVGASTLSLNASKNNKSWQGQAFETQMGAVNSLPCSPTPCLKIRGMVEDGDRNSQLIREAVLSKCASKCRILDCSVDVSMKCVYLKCADTADAAVAYQNLHGWWYAGQLVTVKYLRLERYMQRFPNSPISGPPYLRATLPPSKGWTS</sequence>
<dbReference type="Proteomes" id="UP001431783">
    <property type="component" value="Unassembled WGS sequence"/>
</dbReference>
<evidence type="ECO:0000256" key="1">
    <source>
        <dbReference type="ARBA" id="ARBA00004473"/>
    </source>
</evidence>
<dbReference type="SUPFAM" id="SSF63451">
    <property type="entry name" value="LEM domain"/>
    <property type="match status" value="1"/>
</dbReference>
<feature type="transmembrane region" description="Helical" evidence="8">
    <location>
        <begin position="523"/>
        <end position="540"/>
    </location>
</feature>
<keyword evidence="2" id="KW-0597">Phosphoprotein</keyword>
<organism evidence="10 11">
    <name type="scientific">Henosepilachna vigintioctopunctata</name>
    <dbReference type="NCBI Taxonomy" id="420089"/>
    <lineage>
        <taxon>Eukaryota</taxon>
        <taxon>Metazoa</taxon>
        <taxon>Ecdysozoa</taxon>
        <taxon>Arthropoda</taxon>
        <taxon>Hexapoda</taxon>
        <taxon>Insecta</taxon>
        <taxon>Pterygota</taxon>
        <taxon>Neoptera</taxon>
        <taxon>Endopterygota</taxon>
        <taxon>Coleoptera</taxon>
        <taxon>Polyphaga</taxon>
        <taxon>Cucujiformia</taxon>
        <taxon>Coccinelloidea</taxon>
        <taxon>Coccinellidae</taxon>
        <taxon>Epilachninae</taxon>
        <taxon>Epilachnini</taxon>
        <taxon>Henosepilachna</taxon>
    </lineage>
</organism>
<evidence type="ECO:0000313" key="11">
    <source>
        <dbReference type="Proteomes" id="UP001431783"/>
    </source>
</evidence>
<accession>A0AAW1VFH1</accession>
<feature type="transmembrane region" description="Helical" evidence="8">
    <location>
        <begin position="335"/>
        <end position="356"/>
    </location>
</feature>
<dbReference type="InterPro" id="IPR035979">
    <property type="entry name" value="RBD_domain_sf"/>
</dbReference>
<gene>
    <name evidence="10" type="ORF">WA026_020488</name>
</gene>
<evidence type="ECO:0000313" key="10">
    <source>
        <dbReference type="EMBL" id="KAK9892498.1"/>
    </source>
</evidence>
<keyword evidence="6" id="KW-0539">Nucleus</keyword>
<protein>
    <recommendedName>
        <fullName evidence="9">LEM domain-containing protein</fullName>
    </recommendedName>
</protein>
<keyword evidence="3 8" id="KW-0812">Transmembrane</keyword>
<dbReference type="CDD" id="cd12934">
    <property type="entry name" value="LEM"/>
    <property type="match status" value="1"/>
</dbReference>
<dbReference type="GO" id="GO:0006998">
    <property type="term" value="P:nuclear envelope organization"/>
    <property type="evidence" value="ECO:0007669"/>
    <property type="project" value="TreeGrafter"/>
</dbReference>
<evidence type="ECO:0000256" key="8">
    <source>
        <dbReference type="SAM" id="Phobius"/>
    </source>
</evidence>
<evidence type="ECO:0000256" key="5">
    <source>
        <dbReference type="ARBA" id="ARBA00023136"/>
    </source>
</evidence>
<proteinExistence type="predicted"/>
<dbReference type="EMBL" id="JARQZJ010000135">
    <property type="protein sequence ID" value="KAK9892498.1"/>
    <property type="molecule type" value="Genomic_DNA"/>
</dbReference>
<comment type="caution">
    <text evidence="10">The sequence shown here is derived from an EMBL/GenBank/DDBJ whole genome shotgun (WGS) entry which is preliminary data.</text>
</comment>
<dbReference type="Pfam" id="PF09402">
    <property type="entry name" value="MSC"/>
    <property type="match status" value="1"/>
</dbReference>
<evidence type="ECO:0000256" key="3">
    <source>
        <dbReference type="ARBA" id="ARBA00022692"/>
    </source>
</evidence>
<reference evidence="10 11" key="1">
    <citation type="submission" date="2023-03" db="EMBL/GenBank/DDBJ databases">
        <title>Genome insight into feeding habits of ladybird beetles.</title>
        <authorList>
            <person name="Li H.-S."/>
            <person name="Huang Y.-H."/>
            <person name="Pang H."/>
        </authorList>
    </citation>
    <scope>NUCLEOTIDE SEQUENCE [LARGE SCALE GENOMIC DNA]</scope>
    <source>
        <strain evidence="10">SYSU_2023b</strain>
        <tissue evidence="10">Whole body</tissue>
    </source>
</reference>
<feature type="domain" description="LEM" evidence="9">
    <location>
        <begin position="1"/>
        <end position="45"/>
    </location>
</feature>
<dbReference type="FunFam" id="1.10.720.40:FF:000001">
    <property type="entry name" value="LEM domain containing 2, isoform CRA_a"/>
    <property type="match status" value="1"/>
</dbReference>
<dbReference type="PANTHER" id="PTHR13428:SF12">
    <property type="entry name" value="INNER NUCLEAR MEMBRANE PROTEIN MAN1"/>
    <property type="match status" value="1"/>
</dbReference>
<dbReference type="SUPFAM" id="SSF54928">
    <property type="entry name" value="RNA-binding domain, RBD"/>
    <property type="match status" value="1"/>
</dbReference>
<dbReference type="Gene3D" id="1.10.10.1180">
    <property type="entry name" value="MAN1, winged-helix domain"/>
    <property type="match status" value="1"/>
</dbReference>
<evidence type="ECO:0000256" key="2">
    <source>
        <dbReference type="ARBA" id="ARBA00022553"/>
    </source>
</evidence>
<dbReference type="GO" id="GO:0030514">
    <property type="term" value="P:negative regulation of BMP signaling pathway"/>
    <property type="evidence" value="ECO:0007669"/>
    <property type="project" value="TreeGrafter"/>
</dbReference>
<feature type="region of interest" description="Disordered" evidence="7">
    <location>
        <begin position="45"/>
        <end position="94"/>
    </location>
</feature>
<evidence type="ECO:0000259" key="9">
    <source>
        <dbReference type="PROSITE" id="PS50954"/>
    </source>
</evidence>
<evidence type="ECO:0000256" key="7">
    <source>
        <dbReference type="SAM" id="MobiDB-lite"/>
    </source>
</evidence>
<name>A0AAW1VFH1_9CUCU</name>
<dbReference type="Pfam" id="PF03020">
    <property type="entry name" value="LEM"/>
    <property type="match status" value="1"/>
</dbReference>